<organism evidence="18 19">
    <name type="scientific">Marinagarivorans cellulosilyticus</name>
    <dbReference type="NCBI Taxonomy" id="2721545"/>
    <lineage>
        <taxon>Bacteria</taxon>
        <taxon>Pseudomonadati</taxon>
        <taxon>Pseudomonadota</taxon>
        <taxon>Gammaproteobacteria</taxon>
        <taxon>Cellvibrionales</taxon>
        <taxon>Cellvibrionaceae</taxon>
        <taxon>Marinagarivorans</taxon>
    </lineage>
</organism>
<dbReference type="EC" id="3.4.16.4" evidence="4"/>
<dbReference type="Pfam" id="PF00768">
    <property type="entry name" value="Peptidase_S11"/>
    <property type="match status" value="1"/>
</dbReference>
<evidence type="ECO:0000256" key="10">
    <source>
        <dbReference type="ARBA" id="ARBA00022984"/>
    </source>
</evidence>
<dbReference type="Pfam" id="PF07943">
    <property type="entry name" value="PBP5_C"/>
    <property type="match status" value="1"/>
</dbReference>
<keyword evidence="10" id="KW-0573">Peptidoglycan synthesis</keyword>
<dbReference type="SMART" id="SM00936">
    <property type="entry name" value="PBP5_C"/>
    <property type="match status" value="1"/>
</dbReference>
<keyword evidence="5 18" id="KW-0121">Carboxypeptidase</keyword>
<dbReference type="PRINTS" id="PR00725">
    <property type="entry name" value="DADACBPTASE1"/>
</dbReference>
<dbReference type="InterPro" id="IPR018044">
    <property type="entry name" value="Peptidase_S11"/>
</dbReference>
<evidence type="ECO:0000256" key="12">
    <source>
        <dbReference type="ARBA" id="ARBA00034000"/>
    </source>
</evidence>
<evidence type="ECO:0000256" key="7">
    <source>
        <dbReference type="ARBA" id="ARBA00022729"/>
    </source>
</evidence>
<dbReference type="Gene3D" id="2.60.410.10">
    <property type="entry name" value="D-Ala-D-Ala carboxypeptidase, C-terminal domain"/>
    <property type="match status" value="1"/>
</dbReference>
<evidence type="ECO:0000313" key="18">
    <source>
        <dbReference type="EMBL" id="BCD98836.1"/>
    </source>
</evidence>
<evidence type="ECO:0000256" key="11">
    <source>
        <dbReference type="ARBA" id="ARBA00023316"/>
    </source>
</evidence>
<evidence type="ECO:0000256" key="9">
    <source>
        <dbReference type="ARBA" id="ARBA00022960"/>
    </source>
</evidence>
<dbReference type="InterPro" id="IPR001967">
    <property type="entry name" value="Peptidase_S11_N"/>
</dbReference>
<evidence type="ECO:0000256" key="6">
    <source>
        <dbReference type="ARBA" id="ARBA00022670"/>
    </source>
</evidence>
<dbReference type="GO" id="GO:0009252">
    <property type="term" value="P:peptidoglycan biosynthetic process"/>
    <property type="evidence" value="ECO:0007669"/>
    <property type="project" value="UniProtKB-KW"/>
</dbReference>
<dbReference type="PANTHER" id="PTHR21581:SF6">
    <property type="entry name" value="TRAFFICKING PROTEIN PARTICLE COMPLEX SUBUNIT 12"/>
    <property type="match status" value="1"/>
</dbReference>
<comment type="catalytic activity">
    <reaction evidence="12">
        <text>Preferential cleavage: (Ac)2-L-Lys-D-Ala-|-D-Ala. Also transpeptidation of peptidyl-alanyl moieties that are N-acyl substituents of D-alanine.</text>
        <dbReference type="EC" id="3.4.16.4"/>
    </reaction>
</comment>
<keyword evidence="8 18" id="KW-0378">Hydrolase</keyword>
<feature type="active site" evidence="13">
    <location>
        <position position="131"/>
    </location>
</feature>
<evidence type="ECO:0000256" key="13">
    <source>
        <dbReference type="PIRSR" id="PIRSR618044-1"/>
    </source>
</evidence>
<dbReference type="Proteomes" id="UP001320119">
    <property type="component" value="Chromosome"/>
</dbReference>
<feature type="signal peptide" evidence="16">
    <location>
        <begin position="1"/>
        <end position="26"/>
    </location>
</feature>
<evidence type="ECO:0000256" key="4">
    <source>
        <dbReference type="ARBA" id="ARBA00012448"/>
    </source>
</evidence>
<keyword evidence="19" id="KW-1185">Reference proteome</keyword>
<dbReference type="InterPro" id="IPR012338">
    <property type="entry name" value="Beta-lactam/transpept-like"/>
</dbReference>
<evidence type="ECO:0000256" key="5">
    <source>
        <dbReference type="ARBA" id="ARBA00022645"/>
    </source>
</evidence>
<feature type="active site" description="Acyl-ester intermediate" evidence="13">
    <location>
        <position position="66"/>
    </location>
</feature>
<sequence length="393" mass="42815">MIFKTKMYWSFAQAVLLAGASQLAIARDIIIPKPPQVAAKAYILIDAQTGHVLIEEQADSQLPPASLTKIMTSYIVSEEVARGDLSEQDKVYITDDAWRRGGTSSGGSTMFLKPRTEVEVIDLLRGVIIQSGNDASIALAQHIAGSEGAFADVMNQTATLLGMQNTHFKNATGWPAEGHLTTARDLALLAQATIYDHPDHYGLYAEQSFTYNGIKQDNRNSLLFRDSSVDGLKTGHTEAAGYCLVATADKEGMRLISVVLGTRSKEARAVESQKLLSYGFRYYSTHTAIKGQQPLLDERIWQGLNKQVSLGVIDDITLTIPRGASDKLEMVTTVDDTIKAPVAVGQPLGTLAITYDGETLYQGSLVALYDVEQSGFFARLWDSLMLFINGLLS</sequence>
<dbReference type="GO" id="GO:0009002">
    <property type="term" value="F:serine-type D-Ala-D-Ala carboxypeptidase activity"/>
    <property type="evidence" value="ECO:0007669"/>
    <property type="project" value="UniProtKB-EC"/>
</dbReference>
<keyword evidence="6" id="KW-0645">Protease</keyword>
<keyword evidence="7 16" id="KW-0732">Signal</keyword>
<feature type="chain" id="PRO_5042983235" description="serine-type D-Ala-D-Ala carboxypeptidase" evidence="16">
    <location>
        <begin position="27"/>
        <end position="393"/>
    </location>
</feature>
<dbReference type="InterPro" id="IPR015956">
    <property type="entry name" value="Peniciliin-bd_prot_C_sf"/>
</dbReference>
<dbReference type="GO" id="GO:0008360">
    <property type="term" value="P:regulation of cell shape"/>
    <property type="evidence" value="ECO:0007669"/>
    <property type="project" value="UniProtKB-KW"/>
</dbReference>
<evidence type="ECO:0000256" key="8">
    <source>
        <dbReference type="ARBA" id="ARBA00022801"/>
    </source>
</evidence>
<evidence type="ECO:0000313" key="19">
    <source>
        <dbReference type="Proteomes" id="UP001320119"/>
    </source>
</evidence>
<evidence type="ECO:0000256" key="16">
    <source>
        <dbReference type="SAM" id="SignalP"/>
    </source>
</evidence>
<accession>A0AAN2BLB6</accession>
<dbReference type="GO" id="GO:0006508">
    <property type="term" value="P:proteolysis"/>
    <property type="evidence" value="ECO:0007669"/>
    <property type="project" value="UniProtKB-KW"/>
</dbReference>
<dbReference type="Gene3D" id="3.40.710.10">
    <property type="entry name" value="DD-peptidase/beta-lactamase superfamily"/>
    <property type="match status" value="1"/>
</dbReference>
<keyword evidence="9" id="KW-0133">Cell shape</keyword>
<dbReference type="InterPro" id="IPR037167">
    <property type="entry name" value="Peptidase_S11_C_sf"/>
</dbReference>
<reference evidence="18 19" key="1">
    <citation type="journal article" date="2022" name="IScience">
        <title>An ultrasensitive nanofiber-based assay for enzymatic hydrolysis and deep-sea microbial degradation of cellulose.</title>
        <authorList>
            <person name="Tsudome M."/>
            <person name="Tachioka M."/>
            <person name="Miyazaki M."/>
            <person name="Uchimura K."/>
            <person name="Tsuda M."/>
            <person name="Takaki Y."/>
            <person name="Deguchi S."/>
        </authorList>
    </citation>
    <scope>NUCLEOTIDE SEQUENCE [LARGE SCALE GENOMIC DNA]</scope>
    <source>
        <strain evidence="18 19">GE09</strain>
    </source>
</reference>
<dbReference type="AlphaFoldDB" id="A0AAN2BLB6"/>
<gene>
    <name evidence="18" type="ORF">MARGE09_P3037</name>
</gene>
<comment type="function">
    <text evidence="1">Removes C-terminal D-alanyl residues from sugar-peptide cell wall precursors.</text>
</comment>
<evidence type="ECO:0000259" key="17">
    <source>
        <dbReference type="SMART" id="SM00936"/>
    </source>
</evidence>
<name>A0AAN2BLB6_9GAMM</name>
<dbReference type="InterPro" id="IPR012907">
    <property type="entry name" value="Peptidase_S11_C"/>
</dbReference>
<dbReference type="GO" id="GO:0071555">
    <property type="term" value="P:cell wall organization"/>
    <property type="evidence" value="ECO:0007669"/>
    <property type="project" value="UniProtKB-KW"/>
</dbReference>
<evidence type="ECO:0000256" key="3">
    <source>
        <dbReference type="ARBA" id="ARBA00007164"/>
    </source>
</evidence>
<dbReference type="KEGG" id="marq:MARGE09_P3037"/>
<comment type="similarity">
    <text evidence="3 15">Belongs to the peptidase S11 family.</text>
</comment>
<dbReference type="SUPFAM" id="SSF56601">
    <property type="entry name" value="beta-lactamase/transpeptidase-like"/>
    <property type="match status" value="1"/>
</dbReference>
<keyword evidence="11" id="KW-0961">Cell wall biogenesis/degradation</keyword>
<evidence type="ECO:0000256" key="2">
    <source>
        <dbReference type="ARBA" id="ARBA00004752"/>
    </source>
</evidence>
<feature type="active site" description="Proton acceptor" evidence="13">
    <location>
        <position position="69"/>
    </location>
</feature>
<proteinExistence type="inferred from homology"/>
<feature type="binding site" evidence="14">
    <location>
        <position position="233"/>
    </location>
    <ligand>
        <name>substrate</name>
    </ligand>
</feature>
<dbReference type="SUPFAM" id="SSF69189">
    <property type="entry name" value="Penicillin-binding protein associated domain"/>
    <property type="match status" value="1"/>
</dbReference>
<evidence type="ECO:0000256" key="15">
    <source>
        <dbReference type="RuleBase" id="RU004016"/>
    </source>
</evidence>
<feature type="domain" description="Peptidase S11 D-Ala-D-Ala carboxypeptidase A C-terminal" evidence="17">
    <location>
        <begin position="283"/>
        <end position="373"/>
    </location>
</feature>
<dbReference type="PANTHER" id="PTHR21581">
    <property type="entry name" value="D-ALANYL-D-ALANINE CARBOXYPEPTIDASE"/>
    <property type="match status" value="1"/>
</dbReference>
<evidence type="ECO:0000256" key="1">
    <source>
        <dbReference type="ARBA" id="ARBA00003217"/>
    </source>
</evidence>
<protein>
    <recommendedName>
        <fullName evidence="4">serine-type D-Ala-D-Ala carboxypeptidase</fullName>
        <ecNumber evidence="4">3.4.16.4</ecNumber>
    </recommendedName>
</protein>
<evidence type="ECO:0000256" key="14">
    <source>
        <dbReference type="PIRSR" id="PIRSR618044-2"/>
    </source>
</evidence>
<comment type="pathway">
    <text evidence="2">Cell wall biogenesis; peptidoglycan biosynthesis.</text>
</comment>
<dbReference type="EMBL" id="AP023086">
    <property type="protein sequence ID" value="BCD98836.1"/>
    <property type="molecule type" value="Genomic_DNA"/>
</dbReference>